<protein>
    <submittedName>
        <fullName evidence="1">Uncharacterized protein</fullName>
    </submittedName>
</protein>
<evidence type="ECO:0000313" key="1">
    <source>
        <dbReference type="EMBL" id="EXL67632.1"/>
    </source>
</evidence>
<gene>
    <name evidence="1" type="ORF">FOPG_16246</name>
</gene>
<organism evidence="1">
    <name type="scientific">Fusarium oxysporum f. sp. conglutinans race 2 54008</name>
    <dbReference type="NCBI Taxonomy" id="1089457"/>
    <lineage>
        <taxon>Eukaryota</taxon>
        <taxon>Fungi</taxon>
        <taxon>Dikarya</taxon>
        <taxon>Ascomycota</taxon>
        <taxon>Pezizomycotina</taxon>
        <taxon>Sordariomycetes</taxon>
        <taxon>Hypocreomycetidae</taxon>
        <taxon>Hypocreales</taxon>
        <taxon>Nectriaceae</taxon>
        <taxon>Fusarium</taxon>
        <taxon>Fusarium oxysporum species complex</taxon>
    </lineage>
</organism>
<dbReference type="Proteomes" id="UP000030676">
    <property type="component" value="Unassembled WGS sequence"/>
</dbReference>
<reference evidence="1" key="1">
    <citation type="submission" date="2011-11" db="EMBL/GenBank/DDBJ databases">
        <title>The Genome Sequence of Fusarium oxysporum PHW808.</title>
        <authorList>
            <consortium name="The Broad Institute Genome Sequencing Platform"/>
            <person name="Ma L.-J."/>
            <person name="Gale L.R."/>
            <person name="Schwartz D.C."/>
            <person name="Zhou S."/>
            <person name="Corby-Kistler H."/>
            <person name="Young S.K."/>
            <person name="Zeng Q."/>
            <person name="Gargeya S."/>
            <person name="Fitzgerald M."/>
            <person name="Haas B."/>
            <person name="Abouelleil A."/>
            <person name="Alvarado L."/>
            <person name="Arachchi H.M."/>
            <person name="Berlin A."/>
            <person name="Brown A."/>
            <person name="Chapman S.B."/>
            <person name="Chen Z."/>
            <person name="Dunbar C."/>
            <person name="Freedman E."/>
            <person name="Gearin G."/>
            <person name="Goldberg J."/>
            <person name="Griggs A."/>
            <person name="Gujja S."/>
            <person name="Heiman D."/>
            <person name="Howarth C."/>
            <person name="Larson L."/>
            <person name="Lui A."/>
            <person name="MacDonald P.J.P."/>
            <person name="Montmayeur A."/>
            <person name="Murphy C."/>
            <person name="Neiman D."/>
            <person name="Pearson M."/>
            <person name="Priest M."/>
            <person name="Roberts A."/>
            <person name="Saif S."/>
            <person name="Shea T."/>
            <person name="Shenoy N."/>
            <person name="Sisk P."/>
            <person name="Stolte C."/>
            <person name="Sykes S."/>
            <person name="Wortman J."/>
            <person name="Nusbaum C."/>
            <person name="Birren B."/>
        </authorList>
    </citation>
    <scope>NUCLEOTIDE SEQUENCE [LARGE SCALE GENOMIC DNA]</scope>
    <source>
        <strain evidence="1">54008</strain>
    </source>
</reference>
<dbReference type="EMBL" id="KK033336">
    <property type="protein sequence ID" value="EXL67632.1"/>
    <property type="molecule type" value="Genomic_DNA"/>
</dbReference>
<reference evidence="1" key="2">
    <citation type="submission" date="2014-03" db="EMBL/GenBank/DDBJ databases">
        <title>The Genome Annotation of Fusarium oxysporum PHW808.</title>
        <authorList>
            <consortium name="The Broad Institute Genomics Platform"/>
            <person name="Ma L.-J."/>
            <person name="Corby-Kistler H."/>
            <person name="Broz K."/>
            <person name="Gale L.R."/>
            <person name="Jonkers W."/>
            <person name="O'Donnell K."/>
            <person name="Ploetz R."/>
            <person name="Steinberg C."/>
            <person name="Schwartz D.C."/>
            <person name="VanEtten H."/>
            <person name="Zhou S."/>
            <person name="Young S.K."/>
            <person name="Zeng Q."/>
            <person name="Gargeya S."/>
            <person name="Fitzgerald M."/>
            <person name="Abouelleil A."/>
            <person name="Alvarado L."/>
            <person name="Chapman S.B."/>
            <person name="Gainer-Dewar J."/>
            <person name="Goldberg J."/>
            <person name="Griggs A."/>
            <person name="Gujja S."/>
            <person name="Hansen M."/>
            <person name="Howarth C."/>
            <person name="Imamovic A."/>
            <person name="Ireland A."/>
            <person name="Larimer J."/>
            <person name="McCowan C."/>
            <person name="Murphy C."/>
            <person name="Pearson M."/>
            <person name="Poon T.W."/>
            <person name="Priest M."/>
            <person name="Roberts A."/>
            <person name="Saif S."/>
            <person name="Shea T."/>
            <person name="Sykes S."/>
            <person name="Wortman J."/>
            <person name="Nusbaum C."/>
            <person name="Birren B."/>
        </authorList>
    </citation>
    <scope>NUCLEOTIDE SEQUENCE</scope>
    <source>
        <strain evidence="1">54008</strain>
    </source>
</reference>
<name>X0GVE6_FUSOX</name>
<proteinExistence type="predicted"/>
<dbReference type="HOGENOM" id="CLU_3351120_0_0_1"/>
<dbReference type="AlphaFoldDB" id="X0GVE6"/>
<sequence length="37" mass="4205">MPRDLCLLWMALTAPNVSQTLHLKSSPNGIVIHYRVE</sequence>
<accession>X0GVE6</accession>